<evidence type="ECO:0000313" key="1">
    <source>
        <dbReference type="EMBL" id="TDL29698.1"/>
    </source>
</evidence>
<dbReference type="OrthoDB" id="3363286at2759"/>
<dbReference type="Proteomes" id="UP000294933">
    <property type="component" value="Unassembled WGS sequence"/>
</dbReference>
<gene>
    <name evidence="1" type="ORF">BD410DRAFT_36585</name>
</gene>
<keyword evidence="2" id="KW-1185">Reference proteome</keyword>
<organism evidence="1 2">
    <name type="scientific">Rickenella mellea</name>
    <dbReference type="NCBI Taxonomy" id="50990"/>
    <lineage>
        <taxon>Eukaryota</taxon>
        <taxon>Fungi</taxon>
        <taxon>Dikarya</taxon>
        <taxon>Basidiomycota</taxon>
        <taxon>Agaricomycotina</taxon>
        <taxon>Agaricomycetes</taxon>
        <taxon>Hymenochaetales</taxon>
        <taxon>Rickenellaceae</taxon>
        <taxon>Rickenella</taxon>
    </lineage>
</organism>
<name>A0A4V3AZM6_9AGAM</name>
<dbReference type="EMBL" id="ML170156">
    <property type="protein sequence ID" value="TDL29698.1"/>
    <property type="molecule type" value="Genomic_DNA"/>
</dbReference>
<proteinExistence type="predicted"/>
<accession>A0A4V3AZM6</accession>
<protein>
    <submittedName>
        <fullName evidence="1">Uncharacterized protein</fullName>
    </submittedName>
</protein>
<sequence length="461" mass="53117">MLDSDCTGSLQWWQLSSTFTVSFSGMPRLLPRLLECLARNPLGPEIYRGPLTVRRRRRRSLWEPPEIPPSLSSSNRTHSVLLDFTSKSLRKEYARHKTLPPVVNIQKTNKERPLYEDAPREMTEQERRWWSSPYLRMLASPVRKCILTRRFLPSDFLLRLAIVRMRSSRISARKTLLVPDGLQNSKFKGRILGEGRYVLCWKDAIESLVERGIFKRLSHNFSIHSLFCEQIGHNLRLRVLQELELLEERVRTAPRIFAGNPALSRLTRSEWKTMKLTGLIPWEGAVAVIITPPPNRDPKYLTRPPVNMTEIPLDYDDSHDASKLPPLPPQSVLYLTAAQSYRDPAGNTLPNHRVPLYNALALFPSRTQRAALHQKLSTVLRAERDARRNNQIIATHDGTALNEKPSHAYVLFSDKNILRRVDTVPVASALWRVRMWGGAGWEDRKGWEEQQCKSMEQNVCT</sequence>
<dbReference type="STRING" id="50990.A0A4V3AZM6"/>
<reference evidence="1 2" key="1">
    <citation type="submission" date="2018-06" db="EMBL/GenBank/DDBJ databases">
        <title>A transcriptomic atlas of mushroom development highlights an independent origin of complex multicellularity.</title>
        <authorList>
            <consortium name="DOE Joint Genome Institute"/>
            <person name="Krizsan K."/>
            <person name="Almasi E."/>
            <person name="Merenyi Z."/>
            <person name="Sahu N."/>
            <person name="Viragh M."/>
            <person name="Koszo T."/>
            <person name="Mondo S."/>
            <person name="Kiss B."/>
            <person name="Balint B."/>
            <person name="Kues U."/>
            <person name="Barry K."/>
            <person name="Hegedus J.C."/>
            <person name="Henrissat B."/>
            <person name="Johnson J."/>
            <person name="Lipzen A."/>
            <person name="Ohm R."/>
            <person name="Nagy I."/>
            <person name="Pangilinan J."/>
            <person name="Yan J."/>
            <person name="Xiong Y."/>
            <person name="Grigoriev I.V."/>
            <person name="Hibbett D.S."/>
            <person name="Nagy L.G."/>
        </authorList>
    </citation>
    <scope>NUCLEOTIDE SEQUENCE [LARGE SCALE GENOMIC DNA]</scope>
    <source>
        <strain evidence="1 2">SZMC22713</strain>
    </source>
</reference>
<evidence type="ECO:0000313" key="2">
    <source>
        <dbReference type="Proteomes" id="UP000294933"/>
    </source>
</evidence>
<dbReference type="AlphaFoldDB" id="A0A4V3AZM6"/>
<dbReference type="VEuPathDB" id="FungiDB:BD410DRAFT_36585"/>